<dbReference type="SUPFAM" id="SSF46785">
    <property type="entry name" value="Winged helix' DNA-binding domain"/>
    <property type="match status" value="1"/>
</dbReference>
<dbReference type="Gene3D" id="1.10.10.10">
    <property type="entry name" value="Winged helix-like DNA-binding domain superfamily/Winged helix DNA-binding domain"/>
    <property type="match status" value="1"/>
</dbReference>
<dbReference type="SMART" id="SM00347">
    <property type="entry name" value="HTH_MARR"/>
    <property type="match status" value="1"/>
</dbReference>
<accession>A0AAW5JRF2</accession>
<dbReference type="RefSeq" id="WP_256304335.1">
    <property type="nucleotide sequence ID" value="NZ_JANFYS010000023.1"/>
</dbReference>
<evidence type="ECO:0000313" key="3">
    <source>
        <dbReference type="Proteomes" id="UP001204562"/>
    </source>
</evidence>
<gene>
    <name evidence="2" type="ORF">NE579_11320</name>
</gene>
<dbReference type="InterPro" id="IPR036390">
    <property type="entry name" value="WH_DNA-bd_sf"/>
</dbReference>
<dbReference type="PANTHER" id="PTHR33164">
    <property type="entry name" value="TRANSCRIPTIONAL REGULATOR, MARR FAMILY"/>
    <property type="match status" value="1"/>
</dbReference>
<dbReference type="Proteomes" id="UP001204562">
    <property type="component" value="Unassembled WGS sequence"/>
</dbReference>
<comment type="caution">
    <text evidence="2">The sequence shown here is derived from an EMBL/GenBank/DDBJ whole genome shotgun (WGS) entry which is preliminary data.</text>
</comment>
<evidence type="ECO:0000259" key="1">
    <source>
        <dbReference type="PROSITE" id="PS50995"/>
    </source>
</evidence>
<feature type="domain" description="HTH marR-type" evidence="1">
    <location>
        <begin position="4"/>
        <end position="137"/>
    </location>
</feature>
<reference evidence="2" key="1">
    <citation type="submission" date="2022-06" db="EMBL/GenBank/DDBJ databases">
        <title>Isolation of gut microbiota from human fecal samples.</title>
        <authorList>
            <person name="Pamer E.G."/>
            <person name="Barat B."/>
            <person name="Waligurski E."/>
            <person name="Medina S."/>
            <person name="Paddock L."/>
            <person name="Mostad J."/>
        </authorList>
    </citation>
    <scope>NUCLEOTIDE SEQUENCE</scope>
    <source>
        <strain evidence="2">DFI.9.91</strain>
    </source>
</reference>
<dbReference type="GO" id="GO:0006950">
    <property type="term" value="P:response to stress"/>
    <property type="evidence" value="ECO:0007669"/>
    <property type="project" value="TreeGrafter"/>
</dbReference>
<dbReference type="InterPro" id="IPR000835">
    <property type="entry name" value="HTH_MarR-typ"/>
</dbReference>
<dbReference type="InterPro" id="IPR036388">
    <property type="entry name" value="WH-like_DNA-bd_sf"/>
</dbReference>
<dbReference type="PROSITE" id="PS50995">
    <property type="entry name" value="HTH_MARR_2"/>
    <property type="match status" value="1"/>
</dbReference>
<dbReference type="GO" id="GO:0003700">
    <property type="term" value="F:DNA-binding transcription factor activity"/>
    <property type="evidence" value="ECO:0007669"/>
    <property type="project" value="InterPro"/>
</dbReference>
<evidence type="ECO:0000313" key="2">
    <source>
        <dbReference type="EMBL" id="MCQ4771046.1"/>
    </source>
</evidence>
<dbReference type="InterPro" id="IPR039422">
    <property type="entry name" value="MarR/SlyA-like"/>
</dbReference>
<protein>
    <submittedName>
        <fullName evidence="2">MarR family transcriptional regulator</fullName>
    </submittedName>
</protein>
<proteinExistence type="predicted"/>
<name>A0AAW5JRF2_9FIRM</name>
<dbReference type="EMBL" id="JANFYS010000023">
    <property type="protein sequence ID" value="MCQ4771046.1"/>
    <property type="molecule type" value="Genomic_DNA"/>
</dbReference>
<sequence length="144" mass="16254">MRERDMAIQGVRTLKRAYDAALKPVAEAYGLTRNEVDVLLFLANNPGYDTARDIVELRGLTKSHVCQSVDGLTRRGWLSGVQDGQDRRRVHLSLLPAAQTAVAAAQAVQRDFFVRLYRGVSQEERESLERVQEKMLSNLKEAQQ</sequence>
<dbReference type="PANTHER" id="PTHR33164:SF43">
    <property type="entry name" value="HTH-TYPE TRANSCRIPTIONAL REPRESSOR YETL"/>
    <property type="match status" value="1"/>
</dbReference>
<dbReference type="PRINTS" id="PR00598">
    <property type="entry name" value="HTHMARR"/>
</dbReference>
<organism evidence="2 3">
    <name type="scientific">Intestinimonas massiliensis</name>
    <name type="common">ex Afouda et al. 2020</name>
    <dbReference type="NCBI Taxonomy" id="1673721"/>
    <lineage>
        <taxon>Bacteria</taxon>
        <taxon>Bacillati</taxon>
        <taxon>Bacillota</taxon>
        <taxon>Clostridia</taxon>
        <taxon>Eubacteriales</taxon>
        <taxon>Intestinimonas</taxon>
    </lineage>
</organism>
<dbReference type="Pfam" id="PF12802">
    <property type="entry name" value="MarR_2"/>
    <property type="match status" value="1"/>
</dbReference>
<dbReference type="AlphaFoldDB" id="A0AAW5JRF2"/>